<evidence type="ECO:0000313" key="2">
    <source>
        <dbReference type="EMBL" id="NOV51815.1"/>
    </source>
</evidence>
<name>A0A6M2DZM9_XENCH</name>
<evidence type="ECO:0000256" key="1">
    <source>
        <dbReference type="SAM" id="Phobius"/>
    </source>
</evidence>
<keyword evidence="1" id="KW-0472">Membrane</keyword>
<proteinExistence type="predicted"/>
<keyword evidence="1" id="KW-1133">Transmembrane helix</keyword>
<accession>A0A6M2DZM9</accession>
<reference evidence="2" key="1">
    <citation type="submission" date="2020-03" db="EMBL/GenBank/DDBJ databases">
        <title>Transcriptomic Profiling of the Digestive Tract of the Rat Flea, Xenopsylla cheopis, Following Blood Feeding and Infection with Yersinia pestis.</title>
        <authorList>
            <person name="Bland D.M."/>
            <person name="Martens C.A."/>
            <person name="Virtaneva K."/>
            <person name="Kanakabandi K."/>
            <person name="Long D."/>
            <person name="Rosenke R."/>
            <person name="Saturday G.A."/>
            <person name="Hoyt F.H."/>
            <person name="Bruno D.P."/>
            <person name="Ribeiro J.M.C."/>
            <person name="Hinnebusch J."/>
        </authorList>
    </citation>
    <scope>NUCLEOTIDE SEQUENCE</scope>
</reference>
<sequence>MPLLSIAIVVVSNLTTLVRQLYLNITVVLVEKVSVQVVLNGECLFLGEIGALILCGCVRIAIVSHLNIPIKRIPFQARRLVF</sequence>
<dbReference type="EMBL" id="GIIL01008089">
    <property type="protein sequence ID" value="NOV51815.1"/>
    <property type="molecule type" value="Transcribed_RNA"/>
</dbReference>
<organism evidence="2">
    <name type="scientific">Xenopsylla cheopis</name>
    <name type="common">Oriental rat flea</name>
    <name type="synonym">Pulex cheopis</name>
    <dbReference type="NCBI Taxonomy" id="163159"/>
    <lineage>
        <taxon>Eukaryota</taxon>
        <taxon>Metazoa</taxon>
        <taxon>Ecdysozoa</taxon>
        <taxon>Arthropoda</taxon>
        <taxon>Hexapoda</taxon>
        <taxon>Insecta</taxon>
        <taxon>Pterygota</taxon>
        <taxon>Neoptera</taxon>
        <taxon>Endopterygota</taxon>
        <taxon>Siphonaptera</taxon>
        <taxon>Pulicidae</taxon>
        <taxon>Xenopsyllinae</taxon>
        <taxon>Xenopsylla</taxon>
    </lineage>
</organism>
<protein>
    <submittedName>
        <fullName evidence="2">Putative product</fullName>
    </submittedName>
</protein>
<keyword evidence="1" id="KW-0812">Transmembrane</keyword>
<dbReference type="AlphaFoldDB" id="A0A6M2DZM9"/>
<feature type="transmembrane region" description="Helical" evidence="1">
    <location>
        <begin position="44"/>
        <end position="62"/>
    </location>
</feature>